<keyword evidence="2" id="KW-1185">Reference proteome</keyword>
<protein>
    <recommendedName>
        <fullName evidence="3">Lipocalin-like domain-containing protein</fullName>
    </recommendedName>
</protein>
<evidence type="ECO:0000313" key="2">
    <source>
        <dbReference type="Proteomes" id="UP001610063"/>
    </source>
</evidence>
<evidence type="ECO:0000313" key="1">
    <source>
        <dbReference type="EMBL" id="MFH6983911.1"/>
    </source>
</evidence>
<gene>
    <name evidence="1" type="ORF">ACHKAR_10685</name>
</gene>
<dbReference type="EMBL" id="JBIPKE010000016">
    <property type="protein sequence ID" value="MFH6983911.1"/>
    <property type="molecule type" value="Genomic_DNA"/>
</dbReference>
<reference evidence="1 2" key="1">
    <citation type="journal article" date="2013" name="Int. J. Syst. Evol. Microbiol.">
        <title>Marinoscillum luteum sp. nov., isolated from marine sediment.</title>
        <authorList>
            <person name="Cha I.T."/>
            <person name="Park S.J."/>
            <person name="Kim S.J."/>
            <person name="Kim J.G."/>
            <person name="Jung M.Y."/>
            <person name="Shin K.S."/>
            <person name="Kwon K.K."/>
            <person name="Yang S.H."/>
            <person name="Seo Y.S."/>
            <person name="Rhee S.K."/>
        </authorList>
    </citation>
    <scope>NUCLEOTIDE SEQUENCE [LARGE SCALE GENOMIC DNA]</scope>
    <source>
        <strain evidence="1 2">KCTC 23939</strain>
    </source>
</reference>
<organism evidence="1 2">
    <name type="scientific">Marinoscillum luteum</name>
    <dbReference type="NCBI Taxonomy" id="861051"/>
    <lineage>
        <taxon>Bacteria</taxon>
        <taxon>Pseudomonadati</taxon>
        <taxon>Bacteroidota</taxon>
        <taxon>Cytophagia</taxon>
        <taxon>Cytophagales</taxon>
        <taxon>Reichenbachiellaceae</taxon>
        <taxon>Marinoscillum</taxon>
    </lineage>
</organism>
<accession>A0ABW7N8G5</accession>
<proteinExistence type="predicted"/>
<dbReference type="RefSeq" id="WP_395417422.1">
    <property type="nucleotide sequence ID" value="NZ_JBIPKE010000016.1"/>
</dbReference>
<evidence type="ECO:0008006" key="3">
    <source>
        <dbReference type="Google" id="ProtNLM"/>
    </source>
</evidence>
<comment type="caution">
    <text evidence="1">The sequence shown here is derived from an EMBL/GenBank/DDBJ whole genome shotgun (WGS) entry which is preliminary data.</text>
</comment>
<dbReference type="Proteomes" id="UP001610063">
    <property type="component" value="Unassembled WGS sequence"/>
</dbReference>
<dbReference type="PROSITE" id="PS51257">
    <property type="entry name" value="PROKAR_LIPOPROTEIN"/>
    <property type="match status" value="1"/>
</dbReference>
<name>A0ABW7N8G5_9BACT</name>
<sequence length="186" mass="21266">MKNHLPLFALIALLLVVSCKDKEEPAPPHEVGVWALDSYLFINFPSEFEGYEGLAYDIDELSFGNGVVYDDYTLVLEKDGTYSLEIGVTGPDINDAGTWEIDDDELKLESTEDNDNQDWTIEKNEEDDLWLSFETQSAFIPDIYFDTVTQKYIDYLNTLTDQQLDSVSNAISRVVSFDLVYVFERD</sequence>